<dbReference type="AlphaFoldDB" id="A8FZB9"/>
<dbReference type="PANTHER" id="PTHR35038">
    <property type="entry name" value="DISSIMILATORY SULFITE REDUCTASE SIRA"/>
    <property type="match status" value="1"/>
</dbReference>
<dbReference type="HOGENOM" id="CLU_011293_0_0_6"/>
<dbReference type="KEGG" id="sse:Ssed_3588"/>
<dbReference type="RefSeq" id="WP_012143922.1">
    <property type="nucleotide sequence ID" value="NC_009831.1"/>
</dbReference>
<reference evidence="6 7" key="1">
    <citation type="submission" date="2007-08" db="EMBL/GenBank/DDBJ databases">
        <title>Complete sequence of Shewanella sediminis HAW-EB3.</title>
        <authorList>
            <consortium name="US DOE Joint Genome Institute"/>
            <person name="Copeland A."/>
            <person name="Lucas S."/>
            <person name="Lapidus A."/>
            <person name="Barry K."/>
            <person name="Glavina del Rio T."/>
            <person name="Dalin E."/>
            <person name="Tice H."/>
            <person name="Pitluck S."/>
            <person name="Chertkov O."/>
            <person name="Brettin T."/>
            <person name="Bruce D."/>
            <person name="Detter J.C."/>
            <person name="Han C."/>
            <person name="Schmutz J."/>
            <person name="Larimer F."/>
            <person name="Land M."/>
            <person name="Hauser L."/>
            <person name="Kyrpides N."/>
            <person name="Kim E."/>
            <person name="Zhao J.-S."/>
            <person name="Richardson P."/>
        </authorList>
    </citation>
    <scope>NUCLEOTIDE SEQUENCE [LARGE SCALE GENOMIC DNA]</scope>
    <source>
        <strain evidence="6 7">HAW-EB3</strain>
    </source>
</reference>
<evidence type="ECO:0000259" key="5">
    <source>
        <dbReference type="Pfam" id="PF22113"/>
    </source>
</evidence>
<evidence type="ECO:0000256" key="3">
    <source>
        <dbReference type="SAM" id="SignalP"/>
    </source>
</evidence>
<protein>
    <submittedName>
        <fullName evidence="6">Decaheme cytochrome c</fullName>
    </submittedName>
</protein>
<gene>
    <name evidence="6" type="ordered locus">Ssed_3588</name>
</gene>
<dbReference type="PROSITE" id="PS51257">
    <property type="entry name" value="PROKAR_LIPOPROTEIN"/>
    <property type="match status" value="1"/>
</dbReference>
<dbReference type="OrthoDB" id="9146465at2"/>
<dbReference type="InterPro" id="IPR054336">
    <property type="entry name" value="OmcA-like_N"/>
</dbReference>
<dbReference type="InterPro" id="IPR036280">
    <property type="entry name" value="Multihaem_cyt_sf"/>
</dbReference>
<evidence type="ECO:0000313" key="6">
    <source>
        <dbReference type="EMBL" id="ABV38192.1"/>
    </source>
</evidence>
<dbReference type="CDD" id="cd08168">
    <property type="entry name" value="Cytochrom_C3"/>
    <property type="match status" value="1"/>
</dbReference>
<name>A8FZB9_SHESH</name>
<dbReference type="NCBIfam" id="TIGR03507">
    <property type="entry name" value="decahem_SO1788"/>
    <property type="match status" value="1"/>
</dbReference>
<proteinExistence type="predicted"/>
<feature type="domain" description="Outer membrane cytochrome MtrC/MtrF-like" evidence="5">
    <location>
        <begin position="217"/>
        <end position="335"/>
    </location>
</feature>
<feature type="region of interest" description="Disordered" evidence="2">
    <location>
        <begin position="25"/>
        <end position="52"/>
    </location>
</feature>
<dbReference type="GO" id="GO:0016491">
    <property type="term" value="F:oxidoreductase activity"/>
    <property type="evidence" value="ECO:0007669"/>
    <property type="project" value="TreeGrafter"/>
</dbReference>
<dbReference type="InterPro" id="IPR051829">
    <property type="entry name" value="Multiheme_Cytochr_ET"/>
</dbReference>
<dbReference type="PANTHER" id="PTHR35038:SF8">
    <property type="entry name" value="C-TYPE POLYHEME CYTOCHROME OMCC"/>
    <property type="match status" value="1"/>
</dbReference>
<dbReference type="STRING" id="425104.Ssed_3588"/>
<sequence length="745" mass="80972" precursor="true">MIITKRKTSLALLIASAMMVTGCGDDGKDGQNGADGSNGDNGENGKPGTSGLHIDMAAEATANITNAAYADGIITVDFDLANKEGVGLFGLTGENEFHDFRFSLAQLQTNTGSELKQWMSLLNETTNDAGTTFEQGFEKLNDCPECLVDHDDGTYTYTFNTNLTTAEDVAGIVFDAGLTQRIAIEMQFEYDSGHELAENAHYDWIPSTNAQEGIATRDLVTLETCYTCHQPDSLKAHGGRRLDLENCQSCHNGVVSDPNDVSVELGHMVHAIHMGPNREGKDAEGNVVKMPYTIAGYGGDHAFDYPAFPTKPFMDCAACHVEDENLADKDLWLANANANACTGCHTDSPAQHKSDKNPDLTCTDCHSAAVHTDHKKPYDAAQDYSVEVSNVVLNVDGLLEFDVKVMDSAGALVSEDEIYKQGYSNPYMVVSWDIEDDYPEQLISSETDVLTVGTTYDHRRFSLKGDGSTTYDATTKVFHVTTEKVKGSKTYRTDVPADILTDRSLEILPLVKVCFTEATNVRTDCTADDAYPAYVQTEPYRVYQMGAYGPEMRRSIIDEATCMGCHSQELYHDANGVNCIACHTNDKKLGAVEVGYAPVPWGEMKSSSFMYKAHKAEGHDNGHGGSGTILKTDCMTCHAEVDGWSGKDYGFELGRNAGSAHTVPSFIASEGNDPDVNPVLSWYASPDAAACMSCHQKYLSDAAMSHFESNGAYFGPDKQMAKDAKEACATCHSPEKIMEHHGHSL</sequence>
<dbReference type="Proteomes" id="UP000002015">
    <property type="component" value="Chromosome"/>
</dbReference>
<organism evidence="6 7">
    <name type="scientific">Shewanella sediminis (strain HAW-EB3)</name>
    <dbReference type="NCBI Taxonomy" id="425104"/>
    <lineage>
        <taxon>Bacteria</taxon>
        <taxon>Pseudomonadati</taxon>
        <taxon>Pseudomonadota</taxon>
        <taxon>Gammaproteobacteria</taxon>
        <taxon>Alteromonadales</taxon>
        <taxon>Shewanellaceae</taxon>
        <taxon>Shewanella</taxon>
    </lineage>
</organism>
<dbReference type="eggNOG" id="COG3303">
    <property type="taxonomic scope" value="Bacteria"/>
</dbReference>
<dbReference type="Pfam" id="PF22113">
    <property type="entry name" value="Mtrc-MtrF_II-IV_dom"/>
    <property type="match status" value="2"/>
</dbReference>
<evidence type="ECO:0000259" key="4">
    <source>
        <dbReference type="Pfam" id="PF22112"/>
    </source>
</evidence>
<dbReference type="InterPro" id="IPR020014">
    <property type="entry name" value="Decahaem_cyt-c_OmcA/MtrC"/>
</dbReference>
<feature type="chain" id="PRO_5002721591" evidence="3">
    <location>
        <begin position="23"/>
        <end position="745"/>
    </location>
</feature>
<accession>A8FZB9</accession>
<feature type="domain" description="OmcA-like N-terminal" evidence="4">
    <location>
        <begin position="126"/>
        <end position="209"/>
    </location>
</feature>
<keyword evidence="7" id="KW-1185">Reference proteome</keyword>
<dbReference type="Gene3D" id="1.10.720.180">
    <property type="match status" value="1"/>
</dbReference>
<evidence type="ECO:0000256" key="1">
    <source>
        <dbReference type="ARBA" id="ARBA00022729"/>
    </source>
</evidence>
<feature type="domain" description="OmcA-like N-terminal" evidence="4">
    <location>
        <begin position="62"/>
        <end position="110"/>
    </location>
</feature>
<feature type="domain" description="Outer membrane cytochrome MtrC/MtrF-like" evidence="5">
    <location>
        <begin position="554"/>
        <end position="741"/>
    </location>
</feature>
<feature type="signal peptide" evidence="3">
    <location>
        <begin position="1"/>
        <end position="22"/>
    </location>
</feature>
<dbReference type="Pfam" id="PF22112">
    <property type="entry name" value="OmcA-like_N"/>
    <property type="match status" value="2"/>
</dbReference>
<dbReference type="InterPro" id="IPR054337">
    <property type="entry name" value="Mtrc-MtrF-like_dom_II/IV"/>
</dbReference>
<keyword evidence="1 3" id="KW-0732">Signal</keyword>
<dbReference type="EMBL" id="CP000821">
    <property type="protein sequence ID" value="ABV38192.1"/>
    <property type="molecule type" value="Genomic_DNA"/>
</dbReference>
<evidence type="ECO:0000313" key="7">
    <source>
        <dbReference type="Proteomes" id="UP000002015"/>
    </source>
</evidence>
<dbReference type="SUPFAM" id="SSF48695">
    <property type="entry name" value="Multiheme cytochromes"/>
    <property type="match status" value="1"/>
</dbReference>
<evidence type="ECO:0000256" key="2">
    <source>
        <dbReference type="SAM" id="MobiDB-lite"/>
    </source>
</evidence>
<dbReference type="Gene3D" id="3.90.10.10">
    <property type="entry name" value="Cytochrome C3"/>
    <property type="match status" value="1"/>
</dbReference>